<dbReference type="PIRSF" id="PIRSF029557">
    <property type="entry name" value="UCP029557"/>
    <property type="match status" value="1"/>
</dbReference>
<dbReference type="InterPro" id="IPR048342">
    <property type="entry name" value="DUF1285_C"/>
</dbReference>
<dbReference type="Gene3D" id="3.10.540.10">
    <property type="entry name" value="duf1285 like domain"/>
    <property type="match status" value="1"/>
</dbReference>
<name>A0A840VKB6_9PROT</name>
<organism evidence="3 4">
    <name type="scientific">Acidocella aromatica</name>
    <dbReference type="NCBI Taxonomy" id="1303579"/>
    <lineage>
        <taxon>Bacteria</taxon>
        <taxon>Pseudomonadati</taxon>
        <taxon>Pseudomonadota</taxon>
        <taxon>Alphaproteobacteria</taxon>
        <taxon>Acetobacterales</taxon>
        <taxon>Acidocellaceae</taxon>
        <taxon>Acidocella</taxon>
    </lineage>
</organism>
<feature type="domain" description="DUF1285" evidence="2">
    <location>
        <begin position="79"/>
        <end position="178"/>
    </location>
</feature>
<dbReference type="AlphaFoldDB" id="A0A840VKB6"/>
<dbReference type="Pfam" id="PF06938">
    <property type="entry name" value="DUF1285_N"/>
    <property type="match status" value="1"/>
</dbReference>
<dbReference type="InterPro" id="IPR048341">
    <property type="entry name" value="DUF1285_N"/>
</dbReference>
<comment type="caution">
    <text evidence="3">The sequence shown here is derived from an EMBL/GenBank/DDBJ whole genome shotgun (WGS) entry which is preliminary data.</text>
</comment>
<evidence type="ECO:0008006" key="5">
    <source>
        <dbReference type="Google" id="ProtNLM"/>
    </source>
</evidence>
<protein>
    <recommendedName>
        <fullName evidence="5">Proteophosphoglycan</fullName>
    </recommendedName>
</protein>
<dbReference type="Proteomes" id="UP000553706">
    <property type="component" value="Unassembled WGS sequence"/>
</dbReference>
<dbReference type="RefSeq" id="WP_183266620.1">
    <property type="nucleotide sequence ID" value="NZ_JACHFJ010000008.1"/>
</dbReference>
<dbReference type="InterPro" id="IPR023361">
    <property type="entry name" value="DUF1285_beta_roll_sf"/>
</dbReference>
<keyword evidence="4" id="KW-1185">Reference proteome</keyword>
<sequence>MNERAEEPGAAAHVGRCTVEHGELPFLIRRDGTWLYKGSPIARKEMVCLFSSVLTRDEDGQYLLETPVERGRIEVEDAPLVAVEMSWKGHGRDQVLCFRTNTDKCITAGPEHPIRIAHDLLSCEPTPYLHVRDGRGRYPIEARICRATYYEMVALAEPGMLRGREVLGVWSKGAFFSLGDLASCCED</sequence>
<evidence type="ECO:0000313" key="3">
    <source>
        <dbReference type="EMBL" id="MBB5373615.1"/>
    </source>
</evidence>
<reference evidence="3 4" key="1">
    <citation type="submission" date="2020-08" db="EMBL/GenBank/DDBJ databases">
        <title>Genomic Encyclopedia of Type Strains, Phase IV (KMG-IV): sequencing the most valuable type-strain genomes for metagenomic binning, comparative biology and taxonomic classification.</title>
        <authorList>
            <person name="Goeker M."/>
        </authorList>
    </citation>
    <scope>NUCLEOTIDE SEQUENCE [LARGE SCALE GENOMIC DNA]</scope>
    <source>
        <strain evidence="3 4">DSM 27026</strain>
    </source>
</reference>
<gene>
    <name evidence="3" type="ORF">HNP71_001879</name>
</gene>
<dbReference type="Pfam" id="PF21028">
    <property type="entry name" value="DUF1285_C"/>
    <property type="match status" value="1"/>
</dbReference>
<dbReference type="InterPro" id="IPR010707">
    <property type="entry name" value="DUF1285"/>
</dbReference>
<dbReference type="Gene3D" id="2.30.270.10">
    <property type="entry name" value="duf1285 protein"/>
    <property type="match status" value="1"/>
</dbReference>
<accession>A0A840VKB6</accession>
<evidence type="ECO:0000259" key="1">
    <source>
        <dbReference type="Pfam" id="PF06938"/>
    </source>
</evidence>
<feature type="domain" description="DUF1285" evidence="1">
    <location>
        <begin position="21"/>
        <end position="78"/>
    </location>
</feature>
<proteinExistence type="predicted"/>
<evidence type="ECO:0000313" key="4">
    <source>
        <dbReference type="Proteomes" id="UP000553706"/>
    </source>
</evidence>
<dbReference type="EMBL" id="JACHFJ010000008">
    <property type="protein sequence ID" value="MBB5373615.1"/>
    <property type="molecule type" value="Genomic_DNA"/>
</dbReference>
<evidence type="ECO:0000259" key="2">
    <source>
        <dbReference type="Pfam" id="PF21028"/>
    </source>
</evidence>